<dbReference type="VEuPathDB" id="TriTrypDB:TcCL_NonESM12009"/>
<dbReference type="VEuPathDB" id="TriTrypDB:TcBrA4_0052460"/>
<dbReference type="VEuPathDB" id="TriTrypDB:TcYC6_0105440"/>
<evidence type="ECO:0000313" key="3">
    <source>
        <dbReference type="Proteomes" id="UP000246078"/>
    </source>
</evidence>
<organism evidence="2 3">
    <name type="scientific">Trypanosoma cruzi</name>
    <dbReference type="NCBI Taxonomy" id="5693"/>
    <lineage>
        <taxon>Eukaryota</taxon>
        <taxon>Discoba</taxon>
        <taxon>Euglenozoa</taxon>
        <taxon>Kinetoplastea</taxon>
        <taxon>Metakinetoplastina</taxon>
        <taxon>Trypanosomatida</taxon>
        <taxon>Trypanosomatidae</taxon>
        <taxon>Trypanosoma</taxon>
        <taxon>Schizotrypanum</taxon>
    </lineage>
</organism>
<evidence type="ECO:0008006" key="4">
    <source>
        <dbReference type="Google" id="ProtNLM"/>
    </source>
</evidence>
<dbReference type="VEuPathDB" id="TriTrypDB:TCDM_02638"/>
<feature type="compositionally biased region" description="Polar residues" evidence="1">
    <location>
        <begin position="36"/>
        <end position="45"/>
    </location>
</feature>
<proteinExistence type="predicted"/>
<evidence type="ECO:0000313" key="2">
    <source>
        <dbReference type="EMBL" id="PWV09364.1"/>
    </source>
</evidence>
<dbReference type="AlphaFoldDB" id="A0A2V2WS89"/>
<name>A0A2V2WS89_TRYCR</name>
<dbReference type="VEuPathDB" id="TriTrypDB:C3747_80g99"/>
<protein>
    <recommendedName>
        <fullName evidence="4">Reverse transcriptase (RNA-dependent DNA polymerase)/RNase H</fullName>
    </recommendedName>
</protein>
<gene>
    <name evidence="2" type="ORF">C3747_80g99</name>
</gene>
<sequence>MKRLCATWAVWRSVPFPAAQKTTARRNRPAELATWSRHTPPQSGGNAFKTPSGPSRPCRHRAAGPSISSLTRCCVSGLPRRDAPQHRTTAVFVERAKALDTVDHESIILGTRRLSIRNGTERWSAAFLNSKGAVVCIDKLASSPKIPVRGAPQGAVLCPVMSIIVMKPLGVRPWHVLPNPPRIPR</sequence>
<dbReference type="Proteomes" id="UP000246078">
    <property type="component" value="Unassembled WGS sequence"/>
</dbReference>
<feature type="region of interest" description="Disordered" evidence="1">
    <location>
        <begin position="21"/>
        <end position="64"/>
    </location>
</feature>
<dbReference type="VEuPathDB" id="TriTrypDB:ECC02_003946"/>
<dbReference type="EMBL" id="PRFC01000080">
    <property type="protein sequence ID" value="PWV09364.1"/>
    <property type="molecule type" value="Genomic_DNA"/>
</dbReference>
<dbReference type="VEuPathDB" id="TriTrypDB:TCSYLVIO_001057"/>
<evidence type="ECO:0000256" key="1">
    <source>
        <dbReference type="SAM" id="MobiDB-lite"/>
    </source>
</evidence>
<comment type="caution">
    <text evidence="2">The sequence shown here is derived from an EMBL/GenBank/DDBJ whole genome shotgun (WGS) entry which is preliminary data.</text>
</comment>
<accession>A0A2V2WS89</accession>
<dbReference type="VEuPathDB" id="TriTrypDB:Tc_MARK_4857"/>
<reference evidence="2 3" key="1">
    <citation type="journal article" date="2018" name="Microb. Genom.">
        <title>Expanding an expanded genome: long-read sequencing of Trypanosoma cruzi.</title>
        <authorList>
            <person name="Berna L."/>
            <person name="Rodriguez M."/>
            <person name="Chiribao M.L."/>
            <person name="Parodi-Talice A."/>
            <person name="Pita S."/>
            <person name="Rijo G."/>
            <person name="Alvarez-Valin F."/>
            <person name="Robello C."/>
        </authorList>
    </citation>
    <scope>NUCLEOTIDE SEQUENCE [LARGE SCALE GENOMIC DNA]</scope>
    <source>
        <strain evidence="2 3">TCC</strain>
    </source>
</reference>